<keyword evidence="3" id="KW-1185">Reference proteome</keyword>
<dbReference type="RefSeq" id="WP_258498248.1">
    <property type="nucleotide sequence ID" value="NZ_JANSKA010000001.1"/>
</dbReference>
<protein>
    <recommendedName>
        <fullName evidence="1">Pua-like domain-containing protein</fullName>
    </recommendedName>
</protein>
<accession>A0ABT1Z5D3</accession>
<dbReference type="InterPro" id="IPR057406">
    <property type="entry name" value="Pua-like_dom"/>
</dbReference>
<proteinExistence type="predicted"/>
<comment type="caution">
    <text evidence="2">The sequence shown here is derived from an EMBL/GenBank/DDBJ whole genome shotgun (WGS) entry which is preliminary data.</text>
</comment>
<sequence>MRTVALRFAENFAPDCGTVATHEAVIRKLGYVWYGKLGSAVSAKTAGDILLNDDPRLLLIHSGGQDRWWCHIDAIKREVPPAEGIPSYYRDKAKDFGCWFRIRRFERAEPDVMSKCRVISSGRILTSASRHSMSPYFIIDYAAK</sequence>
<evidence type="ECO:0000313" key="3">
    <source>
        <dbReference type="Proteomes" id="UP001204320"/>
    </source>
</evidence>
<feature type="domain" description="Pua-like" evidence="1">
    <location>
        <begin position="6"/>
        <end position="127"/>
    </location>
</feature>
<reference evidence="2 3" key="1">
    <citation type="submission" date="2022-08" db="EMBL/GenBank/DDBJ databases">
        <title>Tractidigestivibacter montrealensis type strain KD21.</title>
        <authorList>
            <person name="Diop K."/>
            <person name="Richard C."/>
            <person name="Routy B."/>
        </authorList>
    </citation>
    <scope>NUCLEOTIDE SEQUENCE [LARGE SCALE GENOMIC DNA]</scope>
    <source>
        <strain evidence="2 3">KD21</strain>
    </source>
</reference>
<evidence type="ECO:0000259" key="1">
    <source>
        <dbReference type="Pfam" id="PF24405"/>
    </source>
</evidence>
<name>A0ABT1Z5D3_9ACTN</name>
<dbReference type="EMBL" id="JANSKA010000001">
    <property type="protein sequence ID" value="MCR9035421.1"/>
    <property type="molecule type" value="Genomic_DNA"/>
</dbReference>
<dbReference type="Proteomes" id="UP001204320">
    <property type="component" value="Unassembled WGS sequence"/>
</dbReference>
<dbReference type="Pfam" id="PF24405">
    <property type="entry name" value="Pua-like"/>
    <property type="match status" value="1"/>
</dbReference>
<organism evidence="2 3">
    <name type="scientific">Tractidigestivibacter montrealensis</name>
    <dbReference type="NCBI Taxonomy" id="2972466"/>
    <lineage>
        <taxon>Bacteria</taxon>
        <taxon>Bacillati</taxon>
        <taxon>Actinomycetota</taxon>
        <taxon>Coriobacteriia</taxon>
        <taxon>Coriobacteriales</taxon>
        <taxon>Atopobiaceae</taxon>
        <taxon>Tractidigestivibacter</taxon>
    </lineage>
</organism>
<evidence type="ECO:0000313" key="2">
    <source>
        <dbReference type="EMBL" id="MCR9035421.1"/>
    </source>
</evidence>
<gene>
    <name evidence="2" type="ORF">NVS32_00410</name>
</gene>